<accession>A0ABS6W742</accession>
<dbReference type="PROSITE" id="PS00211">
    <property type="entry name" value="ABC_TRANSPORTER_1"/>
    <property type="match status" value="1"/>
</dbReference>
<dbReference type="GO" id="GO:0005524">
    <property type="term" value="F:ATP binding"/>
    <property type="evidence" value="ECO:0007669"/>
    <property type="project" value="UniProtKB-KW"/>
</dbReference>
<dbReference type="EMBL" id="JAHBBD010000004">
    <property type="protein sequence ID" value="MBW3082305.1"/>
    <property type="molecule type" value="Genomic_DNA"/>
</dbReference>
<dbReference type="InterPro" id="IPR015854">
    <property type="entry name" value="ABC_transpr_LolD-like"/>
</dbReference>
<organism evidence="3 4">
    <name type="scientific">Bifidobacterium phasiani</name>
    <dbReference type="NCBI Taxonomy" id="2834431"/>
    <lineage>
        <taxon>Bacteria</taxon>
        <taxon>Bacillati</taxon>
        <taxon>Actinomycetota</taxon>
        <taxon>Actinomycetes</taxon>
        <taxon>Bifidobacteriales</taxon>
        <taxon>Bifidobacteriaceae</taxon>
        <taxon>Bifidobacterium</taxon>
    </lineage>
</organism>
<feature type="domain" description="ABC transporter" evidence="2">
    <location>
        <begin position="29"/>
        <end position="253"/>
    </location>
</feature>
<evidence type="ECO:0000313" key="4">
    <source>
        <dbReference type="Proteomes" id="UP000812844"/>
    </source>
</evidence>
<proteinExistence type="predicted"/>
<name>A0ABS6W742_9BIFI</name>
<comment type="caution">
    <text evidence="3">The sequence shown here is derived from an EMBL/GenBank/DDBJ whole genome shotgun (WGS) entry which is preliminary data.</text>
</comment>
<dbReference type="SMART" id="SM00382">
    <property type="entry name" value="AAA"/>
    <property type="match status" value="1"/>
</dbReference>
<keyword evidence="4" id="KW-1185">Reference proteome</keyword>
<dbReference type="InterPro" id="IPR017911">
    <property type="entry name" value="MacB-like_ATP-bd"/>
</dbReference>
<dbReference type="PANTHER" id="PTHR24220">
    <property type="entry name" value="IMPORT ATP-BINDING PROTEIN"/>
    <property type="match status" value="1"/>
</dbReference>
<evidence type="ECO:0000256" key="1">
    <source>
        <dbReference type="ARBA" id="ARBA00022448"/>
    </source>
</evidence>
<gene>
    <name evidence="3" type="ORF">KIH73_02745</name>
</gene>
<dbReference type="Pfam" id="PF00005">
    <property type="entry name" value="ABC_tran"/>
    <property type="match status" value="1"/>
</dbReference>
<sequence>MNGVAEGGTIGDAGRDIGADVDDGAVPIVAMREVTATVRLADGSDLTTVDGVTLTLRRGSSTAIVGRSGSGKTSLASIIGLLNTRFSGRLLYEGRPVHRWSDAELSRFRCDHVGFVFQNYSLIAHLRVWENVAIPLEYSRRRLSRGRMRRLALRALAGVGLDGKADARPVVLSGGEQQRVAIARALVNNPDMLICDEPTGALDTSTGDEVADMLFDRVRADGVTLVLVTHDVRLAERCQRRLVMERGRLSCSA</sequence>
<dbReference type="InterPro" id="IPR003593">
    <property type="entry name" value="AAA+_ATPase"/>
</dbReference>
<keyword evidence="1" id="KW-0813">Transport</keyword>
<dbReference type="PROSITE" id="PS50893">
    <property type="entry name" value="ABC_TRANSPORTER_2"/>
    <property type="match status" value="1"/>
</dbReference>
<keyword evidence="3" id="KW-0547">Nucleotide-binding</keyword>
<evidence type="ECO:0000313" key="3">
    <source>
        <dbReference type="EMBL" id="MBW3082305.1"/>
    </source>
</evidence>
<dbReference type="InterPro" id="IPR003439">
    <property type="entry name" value="ABC_transporter-like_ATP-bd"/>
</dbReference>
<dbReference type="CDD" id="cd03255">
    <property type="entry name" value="ABC_MJ0796_LolCDE_FtsE"/>
    <property type="match status" value="1"/>
</dbReference>
<dbReference type="Proteomes" id="UP000812844">
    <property type="component" value="Unassembled WGS sequence"/>
</dbReference>
<dbReference type="InterPro" id="IPR017871">
    <property type="entry name" value="ABC_transporter-like_CS"/>
</dbReference>
<reference evidence="3 4" key="1">
    <citation type="submission" date="2021-05" db="EMBL/GenBank/DDBJ databases">
        <title>Phylogenetic classification of ten novel species belonging to the genus Bifidobacterium comprising B. colchicus sp. nov., B. abeli sp. nov., B. bicoloris sp. nov., B. guerezis sp. nov., B. rosaliae sp. nov., B. santillanensis sp. nov., B. argentati sp. nov., B. amazzoni sp. nov., B. pluviali sp. nov., and B. pinnaculum sp. nov.</title>
        <authorList>
            <person name="Lugli G.A."/>
            <person name="Ruiz Garcia L."/>
            <person name="Margolles A."/>
            <person name="Ventura M."/>
        </authorList>
    </citation>
    <scope>NUCLEOTIDE SEQUENCE [LARGE SCALE GENOMIC DNA]</scope>
    <source>
        <strain evidence="3 4">6T3</strain>
    </source>
</reference>
<keyword evidence="3" id="KW-0067">ATP-binding</keyword>
<evidence type="ECO:0000259" key="2">
    <source>
        <dbReference type="PROSITE" id="PS50893"/>
    </source>
</evidence>
<protein>
    <submittedName>
        <fullName evidence="3">ABC transporter ATP-binding protein</fullName>
    </submittedName>
</protein>